<evidence type="ECO:0008006" key="3">
    <source>
        <dbReference type="Google" id="ProtNLM"/>
    </source>
</evidence>
<name>A0ABP7LNY2_9ACTN</name>
<proteinExistence type="predicted"/>
<protein>
    <recommendedName>
        <fullName evidence="3">4-oxalocrotonate tautomerase domain-containing protein</fullName>
    </recommendedName>
</protein>
<dbReference type="EMBL" id="BAAAZA010000056">
    <property type="protein sequence ID" value="GAA3904380.1"/>
    <property type="molecule type" value="Genomic_DNA"/>
</dbReference>
<sequence>MVFVRVHVMKDKLSAEEKRELGDKLIAAVAEVEKLRNTERHQQTSWVQYYEFDPDNWYNPHTLGDPSAQWQIDVIAPRKLLPTPEETKLVLEKVTAAVRSVSGEGLLPARGPWVHVYVVPDLSWGMDGRVPNWDGWRAYFEADTQEEVDRALATVFGKD</sequence>
<dbReference type="RefSeq" id="WP_345554278.1">
    <property type="nucleotide sequence ID" value="NZ_BAAAZA010000056.1"/>
</dbReference>
<dbReference type="Proteomes" id="UP001501563">
    <property type="component" value="Unassembled WGS sequence"/>
</dbReference>
<dbReference type="Gene3D" id="3.30.429.10">
    <property type="entry name" value="Macrophage Migration Inhibitory Factor"/>
    <property type="match status" value="1"/>
</dbReference>
<gene>
    <name evidence="1" type="ORF">GCM10022207_87040</name>
</gene>
<keyword evidence="2" id="KW-1185">Reference proteome</keyword>
<reference evidence="2" key="1">
    <citation type="journal article" date="2019" name="Int. J. Syst. Evol. Microbiol.">
        <title>The Global Catalogue of Microorganisms (GCM) 10K type strain sequencing project: providing services to taxonomists for standard genome sequencing and annotation.</title>
        <authorList>
            <consortium name="The Broad Institute Genomics Platform"/>
            <consortium name="The Broad Institute Genome Sequencing Center for Infectious Disease"/>
            <person name="Wu L."/>
            <person name="Ma J."/>
        </authorList>
    </citation>
    <scope>NUCLEOTIDE SEQUENCE [LARGE SCALE GENOMIC DNA]</scope>
    <source>
        <strain evidence="2">JCM 16578</strain>
    </source>
</reference>
<comment type="caution">
    <text evidence="1">The sequence shown here is derived from an EMBL/GenBank/DDBJ whole genome shotgun (WGS) entry which is preliminary data.</text>
</comment>
<evidence type="ECO:0000313" key="1">
    <source>
        <dbReference type="EMBL" id="GAA3904380.1"/>
    </source>
</evidence>
<accession>A0ABP7LNY2</accession>
<evidence type="ECO:0000313" key="2">
    <source>
        <dbReference type="Proteomes" id="UP001501563"/>
    </source>
</evidence>
<organism evidence="1 2">
    <name type="scientific">Streptomyces lannensis</name>
    <dbReference type="NCBI Taxonomy" id="766498"/>
    <lineage>
        <taxon>Bacteria</taxon>
        <taxon>Bacillati</taxon>
        <taxon>Actinomycetota</taxon>
        <taxon>Actinomycetes</taxon>
        <taxon>Kitasatosporales</taxon>
        <taxon>Streptomycetaceae</taxon>
        <taxon>Streptomyces</taxon>
    </lineage>
</organism>
<dbReference type="InterPro" id="IPR014347">
    <property type="entry name" value="Tautomerase/MIF_sf"/>
</dbReference>